<keyword evidence="5 7" id="KW-1133">Transmembrane helix</keyword>
<dbReference type="PROSITE" id="PS50850">
    <property type="entry name" value="MFS"/>
    <property type="match status" value="1"/>
</dbReference>
<evidence type="ECO:0000256" key="4">
    <source>
        <dbReference type="ARBA" id="ARBA00022692"/>
    </source>
</evidence>
<comment type="caution">
    <text evidence="9">The sequence shown here is derived from an EMBL/GenBank/DDBJ whole genome shotgun (WGS) entry which is preliminary data.</text>
</comment>
<reference evidence="9" key="1">
    <citation type="journal article" date="2014" name="Int. J. Syst. Evol. Microbiol.">
        <title>Complete genome sequence of Corynebacterium casei LMG S-19264T (=DSM 44701T), isolated from a smear-ripened cheese.</title>
        <authorList>
            <consortium name="US DOE Joint Genome Institute (JGI-PGF)"/>
            <person name="Walter F."/>
            <person name="Albersmeier A."/>
            <person name="Kalinowski J."/>
            <person name="Ruckert C."/>
        </authorList>
    </citation>
    <scope>NUCLEOTIDE SEQUENCE</scope>
    <source>
        <strain evidence="9">CGMCC 4.7306</strain>
    </source>
</reference>
<evidence type="ECO:0000256" key="6">
    <source>
        <dbReference type="ARBA" id="ARBA00023136"/>
    </source>
</evidence>
<keyword evidence="3" id="KW-1003">Cell membrane</keyword>
<feature type="domain" description="Major facilitator superfamily (MFS) profile" evidence="8">
    <location>
        <begin position="18"/>
        <end position="386"/>
    </location>
</feature>
<dbReference type="RefSeq" id="WP_188895881.1">
    <property type="nucleotide sequence ID" value="NZ_BMMZ01000006.1"/>
</dbReference>
<feature type="transmembrane region" description="Helical" evidence="7">
    <location>
        <begin position="273"/>
        <end position="294"/>
    </location>
</feature>
<evidence type="ECO:0000256" key="3">
    <source>
        <dbReference type="ARBA" id="ARBA00022475"/>
    </source>
</evidence>
<feature type="transmembrane region" description="Helical" evidence="7">
    <location>
        <begin position="143"/>
        <end position="165"/>
    </location>
</feature>
<feature type="transmembrane region" description="Helical" evidence="7">
    <location>
        <begin position="248"/>
        <end position="266"/>
    </location>
</feature>
<evidence type="ECO:0000256" key="5">
    <source>
        <dbReference type="ARBA" id="ARBA00022989"/>
    </source>
</evidence>
<feature type="transmembrane region" description="Helical" evidence="7">
    <location>
        <begin position="83"/>
        <end position="99"/>
    </location>
</feature>
<organism evidence="9 10">
    <name type="scientific">Microlunatus endophyticus</name>
    <dbReference type="NCBI Taxonomy" id="1716077"/>
    <lineage>
        <taxon>Bacteria</taxon>
        <taxon>Bacillati</taxon>
        <taxon>Actinomycetota</taxon>
        <taxon>Actinomycetes</taxon>
        <taxon>Propionibacteriales</taxon>
        <taxon>Propionibacteriaceae</taxon>
        <taxon>Microlunatus</taxon>
    </lineage>
</organism>
<dbReference type="GO" id="GO:0022857">
    <property type="term" value="F:transmembrane transporter activity"/>
    <property type="evidence" value="ECO:0007669"/>
    <property type="project" value="InterPro"/>
</dbReference>
<dbReference type="GO" id="GO:0005886">
    <property type="term" value="C:plasma membrane"/>
    <property type="evidence" value="ECO:0007669"/>
    <property type="project" value="UniProtKB-SubCell"/>
</dbReference>
<feature type="transmembrane region" description="Helical" evidence="7">
    <location>
        <begin position="47"/>
        <end position="71"/>
    </location>
</feature>
<dbReference type="InterPro" id="IPR011701">
    <property type="entry name" value="MFS"/>
</dbReference>
<dbReference type="InterPro" id="IPR050171">
    <property type="entry name" value="MFS_Transporters"/>
</dbReference>
<feature type="transmembrane region" description="Helical" evidence="7">
    <location>
        <begin position="363"/>
        <end position="383"/>
    </location>
</feature>
<dbReference type="InterPro" id="IPR036259">
    <property type="entry name" value="MFS_trans_sf"/>
</dbReference>
<accession>A0A917W5V0</accession>
<dbReference type="Gene3D" id="1.20.1250.20">
    <property type="entry name" value="MFS general substrate transporter like domains"/>
    <property type="match status" value="1"/>
</dbReference>
<dbReference type="EMBL" id="BMMZ01000006">
    <property type="protein sequence ID" value="GGL67030.1"/>
    <property type="molecule type" value="Genomic_DNA"/>
</dbReference>
<gene>
    <name evidence="9" type="ORF">GCM10011575_26890</name>
</gene>
<proteinExistence type="predicted"/>
<keyword evidence="6 7" id="KW-0472">Membrane</keyword>
<feature type="transmembrane region" description="Helical" evidence="7">
    <location>
        <begin position="105"/>
        <end position="122"/>
    </location>
</feature>
<feature type="transmembrane region" description="Helical" evidence="7">
    <location>
        <begin position="19"/>
        <end position="41"/>
    </location>
</feature>
<reference evidence="9" key="2">
    <citation type="submission" date="2020-09" db="EMBL/GenBank/DDBJ databases">
        <authorList>
            <person name="Sun Q."/>
            <person name="Zhou Y."/>
        </authorList>
    </citation>
    <scope>NUCLEOTIDE SEQUENCE</scope>
    <source>
        <strain evidence="9">CGMCC 4.7306</strain>
    </source>
</reference>
<dbReference type="InterPro" id="IPR005829">
    <property type="entry name" value="Sugar_transporter_CS"/>
</dbReference>
<sequence length="400" mass="40985">MTAILPFTSHQRGSWPRPLLVLVIARAVNQLGAFAMSFLTVTLVDTYGASLATAGQVVAIFGLATIPSRLIGGRLADHLGRKQTIMIGLCGCAIGLLIIAGSSGIAGAAVGAVLLGLFFEIYEPPSQALLAELVPARRRPQAFGLLGAALATAAVAAGALAALLGSLGLRWLFVADAATCLGSAALVLAWVRAPRPVPRQARPGGSPWRDRRLLIMLAVCTGFALTWTIGVTALPLTVAARGFDPSRTGWLLAVGALVTIGGQRLLRRADARPFTLMAIGLALVATGFVVYATASDYPLLAVGAATVAFGQVFLLGPPYAVAAGLADNSSRAGYLAVFGTGWGIAQTVGPIAATRLLTAGVTVMWLSASAVCLAVALLLPLAARGVLGRRPRDTPQISGN</sequence>
<feature type="transmembrane region" description="Helical" evidence="7">
    <location>
        <begin position="300"/>
        <end position="322"/>
    </location>
</feature>
<evidence type="ECO:0000256" key="1">
    <source>
        <dbReference type="ARBA" id="ARBA00004651"/>
    </source>
</evidence>
<name>A0A917W5V0_9ACTN</name>
<dbReference type="PANTHER" id="PTHR23517">
    <property type="entry name" value="RESISTANCE PROTEIN MDTM, PUTATIVE-RELATED-RELATED"/>
    <property type="match status" value="1"/>
</dbReference>
<feature type="transmembrane region" description="Helical" evidence="7">
    <location>
        <begin position="213"/>
        <end position="236"/>
    </location>
</feature>
<dbReference type="InterPro" id="IPR020846">
    <property type="entry name" value="MFS_dom"/>
</dbReference>
<evidence type="ECO:0000313" key="10">
    <source>
        <dbReference type="Proteomes" id="UP000613840"/>
    </source>
</evidence>
<comment type="subcellular location">
    <subcellularLocation>
        <location evidence="1">Cell membrane</location>
        <topology evidence="1">Multi-pass membrane protein</topology>
    </subcellularLocation>
</comment>
<feature type="transmembrane region" description="Helical" evidence="7">
    <location>
        <begin position="334"/>
        <end position="357"/>
    </location>
</feature>
<dbReference type="PANTHER" id="PTHR23517:SF2">
    <property type="entry name" value="MULTIDRUG RESISTANCE PROTEIN MDTH"/>
    <property type="match status" value="1"/>
</dbReference>
<evidence type="ECO:0000313" key="9">
    <source>
        <dbReference type="EMBL" id="GGL67030.1"/>
    </source>
</evidence>
<keyword evidence="2" id="KW-0813">Transport</keyword>
<protein>
    <submittedName>
        <fullName evidence="9">MFS transporter</fullName>
    </submittedName>
</protein>
<dbReference type="PROSITE" id="PS00216">
    <property type="entry name" value="SUGAR_TRANSPORT_1"/>
    <property type="match status" value="1"/>
</dbReference>
<dbReference type="Proteomes" id="UP000613840">
    <property type="component" value="Unassembled WGS sequence"/>
</dbReference>
<evidence type="ECO:0000259" key="8">
    <source>
        <dbReference type="PROSITE" id="PS50850"/>
    </source>
</evidence>
<feature type="transmembrane region" description="Helical" evidence="7">
    <location>
        <begin position="171"/>
        <end position="192"/>
    </location>
</feature>
<dbReference type="AlphaFoldDB" id="A0A917W5V0"/>
<keyword evidence="4 7" id="KW-0812">Transmembrane</keyword>
<evidence type="ECO:0000256" key="2">
    <source>
        <dbReference type="ARBA" id="ARBA00022448"/>
    </source>
</evidence>
<dbReference type="SUPFAM" id="SSF103473">
    <property type="entry name" value="MFS general substrate transporter"/>
    <property type="match status" value="1"/>
</dbReference>
<keyword evidence="10" id="KW-1185">Reference proteome</keyword>
<dbReference type="Pfam" id="PF07690">
    <property type="entry name" value="MFS_1"/>
    <property type="match status" value="1"/>
</dbReference>
<evidence type="ECO:0000256" key="7">
    <source>
        <dbReference type="SAM" id="Phobius"/>
    </source>
</evidence>